<comment type="function">
    <text evidence="7">May be involved in telomere capping.</text>
</comment>
<feature type="compositionally biased region" description="Low complexity" evidence="10">
    <location>
        <begin position="157"/>
        <end position="168"/>
    </location>
</feature>
<evidence type="ECO:0000256" key="1">
    <source>
        <dbReference type="ARBA" id="ARBA00004479"/>
    </source>
</evidence>
<evidence type="ECO:0000259" key="12">
    <source>
        <dbReference type="Pfam" id="PF25506"/>
    </source>
</evidence>
<comment type="subcellular location">
    <subcellularLocation>
        <location evidence="1">Membrane</location>
        <topology evidence="1">Single-pass type I membrane protein</topology>
    </subcellularLocation>
</comment>
<keyword evidence="2 11" id="KW-0812">Transmembrane</keyword>
<dbReference type="InParanoid" id="C1GID2"/>
<dbReference type="OMA" id="WGTIDPQ"/>
<keyword evidence="5 11" id="KW-0472">Membrane</keyword>
<evidence type="ECO:0000256" key="5">
    <source>
        <dbReference type="ARBA" id="ARBA00023136"/>
    </source>
</evidence>
<dbReference type="InterPro" id="IPR051008">
    <property type="entry name" value="Telomere_Capping_Maintenance"/>
</dbReference>
<organism evidence="13 14">
    <name type="scientific">Paracoccidioides brasiliensis (strain Pb18)</name>
    <dbReference type="NCBI Taxonomy" id="502780"/>
    <lineage>
        <taxon>Eukaryota</taxon>
        <taxon>Fungi</taxon>
        <taxon>Dikarya</taxon>
        <taxon>Ascomycota</taxon>
        <taxon>Pezizomycotina</taxon>
        <taxon>Eurotiomycetes</taxon>
        <taxon>Eurotiomycetidae</taxon>
        <taxon>Onygenales</taxon>
        <taxon>Ajellomycetaceae</taxon>
        <taxon>Paracoccidioides</taxon>
    </lineage>
</organism>
<evidence type="ECO:0000256" key="9">
    <source>
        <dbReference type="ARBA" id="ARBA00039865"/>
    </source>
</evidence>
<dbReference type="Pfam" id="PF25506">
    <property type="entry name" value="TIM-barrel_MTC6"/>
    <property type="match status" value="1"/>
</dbReference>
<dbReference type="HOGENOM" id="CLU_033723_0_0_1"/>
<keyword evidence="4 11" id="KW-1133">Transmembrane helix</keyword>
<evidence type="ECO:0000313" key="14">
    <source>
        <dbReference type="Proteomes" id="UP000001628"/>
    </source>
</evidence>
<reference evidence="13 14" key="1">
    <citation type="journal article" date="2011" name="PLoS Genet.">
        <title>Comparative genomic analysis of human fungal pathogens causing paracoccidioidomycosis.</title>
        <authorList>
            <person name="Desjardins C.A."/>
            <person name="Champion M.D."/>
            <person name="Holder J.W."/>
            <person name="Muszewska A."/>
            <person name="Goldberg J."/>
            <person name="Bailao A.M."/>
            <person name="Brigido M.M."/>
            <person name="Ferreira M.E."/>
            <person name="Garcia A.M."/>
            <person name="Grynberg M."/>
            <person name="Gujja S."/>
            <person name="Heiman D.I."/>
            <person name="Henn M.R."/>
            <person name="Kodira C.D."/>
            <person name="Leon-Narvaez H."/>
            <person name="Longo L.V."/>
            <person name="Ma L.J."/>
            <person name="Malavazi I."/>
            <person name="Matsuo A.L."/>
            <person name="Morais F.V."/>
            <person name="Pereira M."/>
            <person name="Rodriguez-Brito S."/>
            <person name="Sakthikumar S."/>
            <person name="Salem-Izacc S.M."/>
            <person name="Sykes S.M."/>
            <person name="Teixeira M.M."/>
            <person name="Vallejo M.C."/>
            <person name="Walter M.E."/>
            <person name="Yandava C."/>
            <person name="Young S."/>
            <person name="Zeng Q."/>
            <person name="Zucker J."/>
            <person name="Felipe M.S."/>
            <person name="Goldman G.H."/>
            <person name="Haas B.J."/>
            <person name="McEwen J.G."/>
            <person name="Nino-Vega G."/>
            <person name="Puccia R."/>
            <person name="San-Blas G."/>
            <person name="Soares C.M."/>
            <person name="Birren B.W."/>
            <person name="Cuomo C.A."/>
        </authorList>
    </citation>
    <scope>NUCLEOTIDE SEQUENCE [LARGE SCALE GENOMIC DNA]</scope>
    <source>
        <strain evidence="13 14">Pb18</strain>
    </source>
</reference>
<dbReference type="PANTHER" id="PTHR35518">
    <property type="entry name" value="MAINTENANCE OF TELOMOERE CAPPING"/>
    <property type="match status" value="1"/>
</dbReference>
<dbReference type="KEGG" id="pbn:PADG_07018"/>
<protein>
    <recommendedName>
        <fullName evidence="9">Maintenance of telomere capping protein 6</fullName>
    </recommendedName>
</protein>
<dbReference type="STRING" id="502780.C1GID2"/>
<dbReference type="PANTHER" id="PTHR35518:SF2">
    <property type="entry name" value="MAINTENANCE OF TELOMERE CAPPING PROTEIN 6"/>
    <property type="match status" value="1"/>
</dbReference>
<evidence type="ECO:0000256" key="11">
    <source>
        <dbReference type="SAM" id="Phobius"/>
    </source>
</evidence>
<dbReference type="OrthoDB" id="5573651at2759"/>
<sequence length="631" mass="69950">MPVVSISANYTPDASATLVSLWKIVQLSQRDVSAQIPINHVAHPGVSLTSACFSNKVYEEQALVRCMSNLLAVDNRRFHVDLYWSEAQQRWIFCPATVDSNAPTRQGSPNTPLIGSVPQGNSSIRRMDRGDLMQAREAKTPSSNSLPSMANHAARVTESTTPEKPSTSAPVLYSVGSYSCSKSLDLSTFLSFLESYFWLTNDTLNAHMLYILINLHSAAAADSPDKSSNAPSPGKHPSGANLLGSLFEEALQEFMYTPKKLEEERSNLNRSWYSVPSFSHPISEYYTTHKNSKGLHSTPDGWPCESYVERTRLHRFLVGWGTVDPQMASYNFNGDNDLIFPEGSLSTFREIKTSNANNEPAIEFGCLFDPEATDASNPNASWAESTAVQQYPYDPTHVLSSELMACGISPTINSSLSNMTADVDFKPYQNASRASQWAWVPGEPMSPDLRPEPSTNLRCARADVSFKGRWVPAKCSSEFYGACRIGNQPFRWALTPHRVPYDKVSHKCPKNSTFSTPRTSLENTYLYHHLMSMPQSVINASSANVHERSVWIDLNSLDVANCWVSGGPQTQCPYEVDYAAVQLRAVLVPTIAAIIVLVIAALTIFVKCNSNRRNSRRTRIIEGWEYEGVPS</sequence>
<evidence type="ECO:0000313" key="13">
    <source>
        <dbReference type="EMBL" id="EEH42198.2"/>
    </source>
</evidence>
<evidence type="ECO:0000256" key="2">
    <source>
        <dbReference type="ARBA" id="ARBA00022692"/>
    </source>
</evidence>
<feature type="transmembrane region" description="Helical" evidence="11">
    <location>
        <begin position="586"/>
        <end position="606"/>
    </location>
</feature>
<accession>C1GID2</accession>
<dbReference type="AlphaFoldDB" id="C1GID2"/>
<dbReference type="VEuPathDB" id="FungiDB:PADG_07018"/>
<feature type="region of interest" description="Disordered" evidence="10">
    <location>
        <begin position="135"/>
        <end position="168"/>
    </location>
</feature>
<keyword evidence="3" id="KW-0732">Signal</keyword>
<dbReference type="Proteomes" id="UP000001628">
    <property type="component" value="Unassembled WGS sequence"/>
</dbReference>
<evidence type="ECO:0000256" key="3">
    <source>
        <dbReference type="ARBA" id="ARBA00022729"/>
    </source>
</evidence>
<evidence type="ECO:0000256" key="10">
    <source>
        <dbReference type="SAM" id="MobiDB-lite"/>
    </source>
</evidence>
<keyword evidence="6" id="KW-0325">Glycoprotein</keyword>
<gene>
    <name evidence="13" type="ORF">PADG_07018</name>
</gene>
<dbReference type="EMBL" id="KN275966">
    <property type="protein sequence ID" value="EEH42198.2"/>
    <property type="molecule type" value="Genomic_DNA"/>
</dbReference>
<evidence type="ECO:0000256" key="7">
    <source>
        <dbReference type="ARBA" id="ARBA00037703"/>
    </source>
</evidence>
<dbReference type="GO" id="GO:0016020">
    <property type="term" value="C:membrane"/>
    <property type="evidence" value="ECO:0007669"/>
    <property type="project" value="UniProtKB-SubCell"/>
</dbReference>
<dbReference type="GeneID" id="22585604"/>
<comment type="similarity">
    <text evidence="8">Belongs to the MTC6 family.</text>
</comment>
<feature type="domain" description="MTC6 partial TIM-barrel" evidence="12">
    <location>
        <begin position="23"/>
        <end position="421"/>
    </location>
</feature>
<proteinExistence type="inferred from homology"/>
<dbReference type="eggNOG" id="ENOG502QVFP">
    <property type="taxonomic scope" value="Eukaryota"/>
</dbReference>
<keyword evidence="14" id="KW-1185">Reference proteome</keyword>
<dbReference type="FunCoup" id="C1GID2">
    <property type="interactions" value="6"/>
</dbReference>
<name>C1GID2_PARBD</name>
<evidence type="ECO:0000256" key="8">
    <source>
        <dbReference type="ARBA" id="ARBA00038159"/>
    </source>
</evidence>
<dbReference type="InterPro" id="IPR057530">
    <property type="entry name" value="TIM-barrel_MTC6"/>
</dbReference>
<dbReference type="RefSeq" id="XP_010762373.1">
    <property type="nucleotide sequence ID" value="XM_010764071.1"/>
</dbReference>
<evidence type="ECO:0000256" key="4">
    <source>
        <dbReference type="ARBA" id="ARBA00022989"/>
    </source>
</evidence>
<evidence type="ECO:0000256" key="6">
    <source>
        <dbReference type="ARBA" id="ARBA00023180"/>
    </source>
</evidence>